<protein>
    <submittedName>
        <fullName evidence="2">Uncharacterized protein</fullName>
    </submittedName>
</protein>
<accession>A0A537LWL0</accession>
<feature type="chain" id="PRO_5022170187" evidence="1">
    <location>
        <begin position="22"/>
        <end position="339"/>
    </location>
</feature>
<feature type="signal peptide" evidence="1">
    <location>
        <begin position="1"/>
        <end position="21"/>
    </location>
</feature>
<evidence type="ECO:0000313" key="3">
    <source>
        <dbReference type="Proteomes" id="UP000320393"/>
    </source>
</evidence>
<reference evidence="2 3" key="1">
    <citation type="journal article" date="2019" name="Nat. Microbiol.">
        <title>Mediterranean grassland soil C-N compound turnover is dependent on rainfall and depth, and is mediated by genomically divergent microorganisms.</title>
        <authorList>
            <person name="Diamond S."/>
            <person name="Andeer P.F."/>
            <person name="Li Z."/>
            <person name="Crits-Christoph A."/>
            <person name="Burstein D."/>
            <person name="Anantharaman K."/>
            <person name="Lane K.R."/>
            <person name="Thomas B.C."/>
            <person name="Pan C."/>
            <person name="Northen T.R."/>
            <person name="Banfield J.F."/>
        </authorList>
    </citation>
    <scope>NUCLEOTIDE SEQUENCE [LARGE SCALE GENOMIC DNA]</scope>
    <source>
        <strain evidence="2">NP_5</strain>
    </source>
</reference>
<name>A0A537LWL0_9BACT</name>
<dbReference type="EMBL" id="VBAM01000186">
    <property type="protein sequence ID" value="TMJ12399.1"/>
    <property type="molecule type" value="Genomic_DNA"/>
</dbReference>
<proteinExistence type="predicted"/>
<sequence length="339" mass="35756">MRAIQLSVAVLVAVVAFDAAAAQTGGSSLQTCLAAAADYSPVYATSAFPVTSPELVAVFRLGQGEHYRKLRAKWIAVDVGSVAPPNTLAGTGDLSLDRDTTAGVLRLELMKGFPPGKYRLDVSADGKPWKSVEFQVVQGPGGAGLASLGALMPLAKGTAWTYAFVQEAGGIAKISKAPPGATLGADGKLRATVTATVAGTDAQGVHLNWTRGGVPFSDEWWRLTDRGLAAVKRTIGGESLALDPPQVFFPWPVEMGRQWTYVSRDQTLQQSYRIWGPVPVKGPAGEAPGYVVLVKQEGPVATTVEREYLPGVGMVRSLTITGLGAEMVNREELVLRSVP</sequence>
<organism evidence="2 3">
    <name type="scientific">Candidatus Segetimicrobium genomatis</name>
    <dbReference type="NCBI Taxonomy" id="2569760"/>
    <lineage>
        <taxon>Bacteria</taxon>
        <taxon>Bacillati</taxon>
        <taxon>Candidatus Sysuimicrobiota</taxon>
        <taxon>Candidatus Sysuimicrobiia</taxon>
        <taxon>Candidatus Sysuimicrobiales</taxon>
        <taxon>Candidatus Segetimicrobiaceae</taxon>
        <taxon>Candidatus Segetimicrobium</taxon>
    </lineage>
</organism>
<evidence type="ECO:0000256" key="1">
    <source>
        <dbReference type="SAM" id="SignalP"/>
    </source>
</evidence>
<dbReference type="AlphaFoldDB" id="A0A537LWL0"/>
<keyword evidence="1" id="KW-0732">Signal</keyword>
<comment type="caution">
    <text evidence="2">The sequence shown here is derived from an EMBL/GenBank/DDBJ whole genome shotgun (WGS) entry which is preliminary data.</text>
</comment>
<gene>
    <name evidence="2" type="ORF">E6H02_05980</name>
</gene>
<evidence type="ECO:0000313" key="2">
    <source>
        <dbReference type="EMBL" id="TMJ12399.1"/>
    </source>
</evidence>
<dbReference type="Proteomes" id="UP000320393">
    <property type="component" value="Unassembled WGS sequence"/>
</dbReference>